<name>A0A0B1RFQ0_9GAMM</name>
<dbReference type="CDD" id="cd05233">
    <property type="entry name" value="SDR_c"/>
    <property type="match status" value="1"/>
</dbReference>
<proteinExistence type="inferred from homology"/>
<dbReference type="AlphaFoldDB" id="A0A0B1RFQ0"/>
<dbReference type="PROSITE" id="PS00061">
    <property type="entry name" value="ADH_SHORT"/>
    <property type="match status" value="1"/>
</dbReference>
<dbReference type="PRINTS" id="PR00080">
    <property type="entry name" value="SDRFAMILY"/>
</dbReference>
<dbReference type="RefSeq" id="WP_039327118.1">
    <property type="nucleotide sequence ID" value="NZ_JTJJ01000004.1"/>
</dbReference>
<dbReference type="InterPro" id="IPR036291">
    <property type="entry name" value="NAD(P)-bd_dom_sf"/>
</dbReference>
<reference evidence="3 4" key="1">
    <citation type="submission" date="2014-11" db="EMBL/GenBank/DDBJ databases">
        <title>Genome sequencing of Pantoea rodasii ND03.</title>
        <authorList>
            <person name="Muhamad Yunos N.Y."/>
            <person name="Chan K.-G."/>
        </authorList>
    </citation>
    <scope>NUCLEOTIDE SEQUENCE [LARGE SCALE GENOMIC DNA]</scope>
    <source>
        <strain evidence="3 4">ND03</strain>
    </source>
</reference>
<dbReference type="PANTHER" id="PTHR24321:SF8">
    <property type="entry name" value="ESTRADIOL 17-BETA-DEHYDROGENASE 8-RELATED"/>
    <property type="match status" value="1"/>
</dbReference>
<dbReference type="InterPro" id="IPR020904">
    <property type="entry name" value="Sc_DH/Rdtase_CS"/>
</dbReference>
<dbReference type="Proteomes" id="UP000030853">
    <property type="component" value="Unassembled WGS sequence"/>
</dbReference>
<dbReference type="SUPFAM" id="SSF51735">
    <property type="entry name" value="NAD(P)-binding Rossmann-fold domains"/>
    <property type="match status" value="1"/>
</dbReference>
<dbReference type="Gene3D" id="3.40.50.720">
    <property type="entry name" value="NAD(P)-binding Rossmann-like Domain"/>
    <property type="match status" value="1"/>
</dbReference>
<dbReference type="PANTHER" id="PTHR24321">
    <property type="entry name" value="DEHYDROGENASES, SHORT CHAIN"/>
    <property type="match status" value="1"/>
</dbReference>
<evidence type="ECO:0000256" key="2">
    <source>
        <dbReference type="ARBA" id="ARBA00023002"/>
    </source>
</evidence>
<dbReference type="FunFam" id="3.40.50.720:FF:000084">
    <property type="entry name" value="Short-chain dehydrogenase reductase"/>
    <property type="match status" value="1"/>
</dbReference>
<accession>A0A0B1RFQ0</accession>
<comment type="similarity">
    <text evidence="1">Belongs to the short-chain dehydrogenases/reductases (SDR) family.</text>
</comment>
<sequence>MHNTAGRHANTIAIVTGGAQGVGFAIARQLVLEGCTRLLLAGRDAEKGTRASAELAELGARAQFVALDLQDVEACLALTEKAVTTFGDVNVLVNAAALGARGTLVDTPLALWDQMFNTNARAPFFLMQGFVRHRLAQGGIGAIVNILSQCAHCGQSYLAPYSASKGALATLTKNVANAYRGNRIRCNAILPGWMDTPGEDLTQRKYHAATDGWLERAEASQPMGQLCKPQELAGLASYLLSHEAGVMTGALIDYDQNVAGAYPE</sequence>
<dbReference type="PRINTS" id="PR00081">
    <property type="entry name" value="GDHRDH"/>
</dbReference>
<dbReference type="NCBIfam" id="NF004847">
    <property type="entry name" value="PRK06198.1"/>
    <property type="match status" value="1"/>
</dbReference>
<organism evidence="3 4">
    <name type="scientific">Pantoea rodasii</name>
    <dbReference type="NCBI Taxonomy" id="1076549"/>
    <lineage>
        <taxon>Bacteria</taxon>
        <taxon>Pseudomonadati</taxon>
        <taxon>Pseudomonadota</taxon>
        <taxon>Gammaproteobacteria</taxon>
        <taxon>Enterobacterales</taxon>
        <taxon>Erwiniaceae</taxon>
        <taxon>Pantoea</taxon>
    </lineage>
</organism>
<dbReference type="Pfam" id="PF13561">
    <property type="entry name" value="adh_short_C2"/>
    <property type="match status" value="1"/>
</dbReference>
<evidence type="ECO:0000313" key="4">
    <source>
        <dbReference type="Proteomes" id="UP000030853"/>
    </source>
</evidence>
<protein>
    <submittedName>
        <fullName evidence="3">Short-chain dehydrogenase</fullName>
    </submittedName>
</protein>
<evidence type="ECO:0000313" key="3">
    <source>
        <dbReference type="EMBL" id="KHJ70017.1"/>
    </source>
</evidence>
<dbReference type="GO" id="GO:0016491">
    <property type="term" value="F:oxidoreductase activity"/>
    <property type="evidence" value="ECO:0007669"/>
    <property type="project" value="UniProtKB-KW"/>
</dbReference>
<keyword evidence="2" id="KW-0560">Oxidoreductase</keyword>
<dbReference type="InterPro" id="IPR002347">
    <property type="entry name" value="SDR_fam"/>
</dbReference>
<dbReference type="EMBL" id="JTJJ01000004">
    <property type="protein sequence ID" value="KHJ70017.1"/>
    <property type="molecule type" value="Genomic_DNA"/>
</dbReference>
<comment type="caution">
    <text evidence="3">The sequence shown here is derived from an EMBL/GenBank/DDBJ whole genome shotgun (WGS) entry which is preliminary data.</text>
</comment>
<evidence type="ECO:0000256" key="1">
    <source>
        <dbReference type="ARBA" id="ARBA00006484"/>
    </source>
</evidence>
<gene>
    <name evidence="3" type="ORF">QU24_00460</name>
</gene>